<dbReference type="HOGENOM" id="CLU_102545_0_0_9"/>
<proteinExistence type="predicted"/>
<gene>
    <name evidence="2" type="ordered locus">Thexy_2353</name>
</gene>
<dbReference type="CDD" id="cd09693">
    <property type="entry name" value="Cas5_I"/>
    <property type="match status" value="1"/>
</dbReference>
<evidence type="ECO:0000313" key="2">
    <source>
        <dbReference type="EMBL" id="AEF18352.1"/>
    </source>
</evidence>
<dbReference type="KEGG" id="txy:Thexy_2353"/>
<name>F6BFP8_THEXL</name>
<dbReference type="GO" id="GO:0051607">
    <property type="term" value="P:defense response to virus"/>
    <property type="evidence" value="ECO:0007669"/>
    <property type="project" value="UniProtKB-KW"/>
</dbReference>
<dbReference type="EMBL" id="CP002739">
    <property type="protein sequence ID" value="AEF18352.1"/>
    <property type="molecule type" value="Genomic_DNA"/>
</dbReference>
<dbReference type="NCBIfam" id="TIGR02593">
    <property type="entry name" value="CRISPR_cas5"/>
    <property type="match status" value="1"/>
</dbReference>
<dbReference type="eggNOG" id="COG1688">
    <property type="taxonomic scope" value="Bacteria"/>
</dbReference>
<keyword evidence="1" id="KW-0051">Antiviral defense</keyword>
<keyword evidence="3" id="KW-1185">Reference proteome</keyword>
<accession>F6BFP8</accession>
<dbReference type="RefSeq" id="WP_013789075.1">
    <property type="nucleotide sequence ID" value="NC_015555.1"/>
</dbReference>
<dbReference type="AlphaFoldDB" id="F6BFP8"/>
<dbReference type="InterPro" id="IPR013337">
    <property type="entry name" value="CRISPR-assoc_prot_Cas5_Tneap"/>
</dbReference>
<dbReference type="STRING" id="858215.Thexy_2353"/>
<protein>
    <submittedName>
        <fullName evidence="2">CRISPR-associated protein Cas5 family</fullName>
    </submittedName>
</protein>
<sequence length="215" mass="24673">MKVLRVHLVGWTASFRYPIFITGYQPTLPVPPVSTIYGLISAAKGEYVTPLNTKVGYVMRSEAKGVDLETIYMLSSDNSAKSNVYKREFLLNPDLYVYLTDLSFKEIFKKPEYPLLLGRSSDLMMVEEVKEVDLMQKHGNKKVGGTVVPFEEEGIWGPLQALPMYFSNTIPREAIGIKPYYILKDFIEYNGDNFWYDDELDWGVYLHGQENISQK</sequence>
<reference evidence="2" key="1">
    <citation type="submission" date="2011-05" db="EMBL/GenBank/DDBJ databases">
        <title>Complete sequence of Thermoanaerobacterium xylanolyticum LX-11.</title>
        <authorList>
            <consortium name="US DOE Joint Genome Institute"/>
            <person name="Lucas S."/>
            <person name="Han J."/>
            <person name="Lapidus A."/>
            <person name="Cheng J.-F."/>
            <person name="Goodwin L."/>
            <person name="Pitluck S."/>
            <person name="Peters L."/>
            <person name="Mikhailova N."/>
            <person name="Lu M."/>
            <person name="Han C."/>
            <person name="Tapia R."/>
            <person name="Land M."/>
            <person name="Hauser L."/>
            <person name="Kyrpides N."/>
            <person name="Ivanova N."/>
            <person name="Pagani I."/>
            <person name="Hemme C."/>
            <person name="Woyke T."/>
        </authorList>
    </citation>
    <scope>NUCLEOTIDE SEQUENCE</scope>
    <source>
        <strain evidence="2">LX-11</strain>
    </source>
</reference>
<dbReference type="InterPro" id="IPR013422">
    <property type="entry name" value="CRISPR-assoc_prot_Cas5_N"/>
</dbReference>
<dbReference type="Proteomes" id="UP000007239">
    <property type="component" value="Chromosome"/>
</dbReference>
<organism evidence="2 3">
    <name type="scientific">Thermoanaerobacterium xylanolyticum (strain ATCC 49914 / DSM 7097 / LX-11)</name>
    <dbReference type="NCBI Taxonomy" id="858215"/>
    <lineage>
        <taxon>Bacteria</taxon>
        <taxon>Bacillati</taxon>
        <taxon>Bacillota</taxon>
        <taxon>Clostridia</taxon>
        <taxon>Thermoanaerobacterales</taxon>
        <taxon>Thermoanaerobacteraceae</taxon>
        <taxon>Thermoanaerobacterium</taxon>
    </lineage>
</organism>
<dbReference type="NCBIfam" id="TIGR01895">
    <property type="entry name" value="cas_Cas5t"/>
    <property type="match status" value="1"/>
</dbReference>
<evidence type="ECO:0000256" key="1">
    <source>
        <dbReference type="ARBA" id="ARBA00023118"/>
    </source>
</evidence>
<evidence type="ECO:0000313" key="3">
    <source>
        <dbReference type="Proteomes" id="UP000007239"/>
    </source>
</evidence>